<dbReference type="RefSeq" id="WP_282591339.1">
    <property type="nucleotide sequence ID" value="NZ_JAPAAF010000008.1"/>
</dbReference>
<dbReference type="GO" id="GO:0005524">
    <property type="term" value="F:ATP binding"/>
    <property type="evidence" value="ECO:0007669"/>
    <property type="project" value="UniProtKB-KW"/>
</dbReference>
<accession>A0AA42C6P2</accession>
<dbReference type="Gene3D" id="3.40.50.300">
    <property type="entry name" value="P-loop containing nucleotide triphosphate hydrolases"/>
    <property type="match status" value="2"/>
</dbReference>
<dbReference type="PROSITE" id="PS51192">
    <property type="entry name" value="HELICASE_ATP_BIND_1"/>
    <property type="match status" value="1"/>
</dbReference>
<dbReference type="PANTHER" id="PTHR42927:SF1">
    <property type="entry name" value="HELICASE SUPERFAMILY 1 AND 2 DOMAIN-CONTAINING PROTEIN"/>
    <property type="match status" value="1"/>
</dbReference>
<keyword evidence="2" id="KW-0255">Endonuclease</keyword>
<evidence type="ECO:0000259" key="1">
    <source>
        <dbReference type="PROSITE" id="PS51192"/>
    </source>
</evidence>
<dbReference type="SUPFAM" id="SSF52540">
    <property type="entry name" value="P-loop containing nucleoside triphosphate hydrolases"/>
    <property type="match status" value="2"/>
</dbReference>
<dbReference type="InterPro" id="IPR014001">
    <property type="entry name" value="Helicase_ATP-bd"/>
</dbReference>
<feature type="domain" description="Helicase ATP-binding" evidence="1">
    <location>
        <begin position="293"/>
        <end position="495"/>
    </location>
</feature>
<sequence>MSKFTDTSEKAFQHLIVKHLVEQNGFRESRSTDFNKEFCINSEQLGEFIRTTQPETWEMIQRKGERAFLVRLDAKIAKLGVVEVLRKGVKHFDKTVDLFYRQPSSNYNAKGLRQYEANIFSVTQELIYSNDNANRLDLTIFLNGLPVITAELKNPLSGQTVYNAIRQYQNDRDPKDKIFAFARGMVHFAADTELVFMTSQLNKKNTFFLPFNKGLNDGKPIPPFGSGNPVNPEGLKTHYWWEEVLTKSSLANIIDKFAQVVDEEDEETKKVKRKMIFPRYHQLTAVRQILAHAKANGVGNRYLVQHSAGSGKSKSIAWLAHQLHGLYDTSGEVHLFNSVIVITDRIVLDKQLSDDIKQFAPKRGIVEHITGENGSKTSQLKEALANQKKVIVCTVQTFPFLLDEMADMPAMNFAIIIDEAHSGQSGQTASKMNAVLADKHTEEEAEEEKSLEDKINELIESRKMITNGSYFAFTATPKNKTLETFGIKSAETYTDEYGELKHKFYAFHVYSMKQAIEEEFIHDVLKNYTTYSSFYKLIKAVEDNPEFDTKQAQKKLRAYVEGHEFAIGEKAKIMIDHFHRDVKGLINSEAKAMIVTKSIECAIKYKLAFDEYLKEIKSPWKAIVAFSGKKTYNGVEYDEVSMNNFKNFRTNIPKNFKRNEYRFLIVAEKYQTGFDEPKLHTMYVDKKLAGVQTVQTLSRLNRAYKPHKKDTFVLDFFNEAEDIQKAFAPYYTATILSEETNPNKLNDLVDSLEEFEVYTEAQINDFFVKYIAGEDRTKLDPIIDRSAAFFKDELAKDQQIDFKARAKSFLRVYSYLGKILDFNNQSWEKLFWYLKLLVPKLYIEQTDDLAEGILESIDMESYRPSKQTTQNIILAEEPGEVSPIPVEITGGTAEPVLDTLENILSAFNQRFGDIDWSDKDKVRKILTEQLPAEMKASKEIMDAIQHSDRQNAKISSDNKIEELMQQYLFTQTEIFKKFTTDKDFERRYKEYIFDMLIATKAGGDRIGL</sequence>
<dbReference type="InterPro" id="IPR007409">
    <property type="entry name" value="Restrct_endonuc_type1_HsdR_N"/>
</dbReference>
<keyword evidence="3" id="KW-1185">Reference proteome</keyword>
<dbReference type="Pfam" id="PF04313">
    <property type="entry name" value="HSDR_N"/>
    <property type="match status" value="1"/>
</dbReference>
<dbReference type="Gene3D" id="3.90.1570.50">
    <property type="match status" value="1"/>
</dbReference>
<dbReference type="InterPro" id="IPR040980">
    <property type="entry name" value="SWI2_SNF2"/>
</dbReference>
<protein>
    <submittedName>
        <fullName evidence="2">Type I restriction endonuclease</fullName>
    </submittedName>
</protein>
<keyword evidence="2" id="KW-0378">Hydrolase</keyword>
<dbReference type="SMART" id="SM00487">
    <property type="entry name" value="DEXDc"/>
    <property type="match status" value="1"/>
</dbReference>
<organism evidence="2 3">
    <name type="scientific">Gaoshiqia sediminis</name>
    <dbReference type="NCBI Taxonomy" id="2986998"/>
    <lineage>
        <taxon>Bacteria</taxon>
        <taxon>Pseudomonadati</taxon>
        <taxon>Bacteroidota</taxon>
        <taxon>Bacteroidia</taxon>
        <taxon>Marinilabiliales</taxon>
        <taxon>Prolixibacteraceae</taxon>
        <taxon>Gaoshiqia</taxon>
    </lineage>
</organism>
<proteinExistence type="predicted"/>
<dbReference type="InterPro" id="IPR055180">
    <property type="entry name" value="HsdR_RecA-like_helicase_dom_2"/>
</dbReference>
<keyword evidence="2" id="KW-0540">Nuclease</keyword>
<dbReference type="GO" id="GO:0009307">
    <property type="term" value="P:DNA restriction-modification system"/>
    <property type="evidence" value="ECO:0007669"/>
    <property type="project" value="UniProtKB-KW"/>
</dbReference>
<dbReference type="InterPro" id="IPR027417">
    <property type="entry name" value="P-loop_NTPase"/>
</dbReference>
<name>A0AA42C6P2_9BACT</name>
<evidence type="ECO:0000313" key="2">
    <source>
        <dbReference type="EMBL" id="MCW0482734.1"/>
    </source>
</evidence>
<dbReference type="AlphaFoldDB" id="A0AA42C6P2"/>
<comment type="caution">
    <text evidence="2">The sequence shown here is derived from an EMBL/GenBank/DDBJ whole genome shotgun (WGS) entry which is preliminary data.</text>
</comment>
<dbReference type="Proteomes" id="UP001163821">
    <property type="component" value="Unassembled WGS sequence"/>
</dbReference>
<gene>
    <name evidence="2" type="ORF">N2K84_08355</name>
</gene>
<dbReference type="GO" id="GO:0003677">
    <property type="term" value="F:DNA binding"/>
    <property type="evidence" value="ECO:0007669"/>
    <property type="project" value="UniProtKB-KW"/>
</dbReference>
<evidence type="ECO:0000313" key="3">
    <source>
        <dbReference type="Proteomes" id="UP001163821"/>
    </source>
</evidence>
<dbReference type="PANTHER" id="PTHR42927">
    <property type="entry name" value="HELICASE SUPERFAMILY 1 AND 2 DOMAIN-CONTAINING PROTEIN"/>
    <property type="match status" value="1"/>
</dbReference>
<dbReference type="Pfam" id="PF22679">
    <property type="entry name" value="T1R_D3-like"/>
    <property type="match status" value="1"/>
</dbReference>
<dbReference type="EMBL" id="JAPAAF010000008">
    <property type="protein sequence ID" value="MCW0482734.1"/>
    <property type="molecule type" value="Genomic_DNA"/>
</dbReference>
<reference evidence="2" key="1">
    <citation type="submission" date="2022-10" db="EMBL/GenBank/DDBJ databases">
        <title>Gaoshiqiia sediminis gen. nov., sp. nov., isolated from coastal sediment.</title>
        <authorList>
            <person name="Yu W.X."/>
            <person name="Mu D.S."/>
            <person name="Du J.Z."/>
            <person name="Liang Y.Q."/>
        </authorList>
    </citation>
    <scope>NUCLEOTIDE SEQUENCE</scope>
    <source>
        <strain evidence="2">A06</strain>
    </source>
</reference>
<dbReference type="GO" id="GO:0009035">
    <property type="term" value="F:type I site-specific deoxyribonuclease activity"/>
    <property type="evidence" value="ECO:0007669"/>
    <property type="project" value="UniProtKB-EC"/>
</dbReference>
<dbReference type="Pfam" id="PF18766">
    <property type="entry name" value="SWI2_SNF2"/>
    <property type="match status" value="1"/>
</dbReference>